<keyword evidence="1" id="KW-0472">Membrane</keyword>
<reference evidence="2" key="1">
    <citation type="journal article" date="2012" name="Nat. Genet.">
        <title>Whole-genome sequence of Schistosoma haematobium.</title>
        <authorList>
            <person name="Young N.D."/>
            <person name="Jex A.R."/>
            <person name="Li B."/>
            <person name="Liu S."/>
            <person name="Yang L."/>
            <person name="Xiong Z."/>
            <person name="Li Y."/>
            <person name="Cantacessi C."/>
            <person name="Hall R.S."/>
            <person name="Xu X."/>
            <person name="Chen F."/>
            <person name="Wu X."/>
            <person name="Zerlotini A."/>
            <person name="Oliveira G."/>
            <person name="Hofmann A."/>
            <person name="Zhang G."/>
            <person name="Fang X."/>
            <person name="Kang Y."/>
            <person name="Campbell B.E."/>
            <person name="Loukas A."/>
            <person name="Ranganathan S."/>
            <person name="Rollinson D."/>
            <person name="Rinaldi G."/>
            <person name="Brindley P.J."/>
            <person name="Yang H."/>
            <person name="Wang J."/>
            <person name="Wang J."/>
            <person name="Gasser R.B."/>
        </authorList>
    </citation>
    <scope>NUCLEOTIDE SEQUENCE [LARGE SCALE GENOMIC DNA]</scope>
</reference>
<keyword evidence="1" id="KW-1133">Transmembrane helix</keyword>
<name>A0A094ZRN6_SCHHA</name>
<evidence type="ECO:0000313" key="2">
    <source>
        <dbReference type="EMBL" id="KGB37430.1"/>
    </source>
</evidence>
<feature type="transmembrane region" description="Helical" evidence="1">
    <location>
        <begin position="19"/>
        <end position="38"/>
    </location>
</feature>
<feature type="non-terminal residue" evidence="2">
    <location>
        <position position="120"/>
    </location>
</feature>
<keyword evidence="1" id="KW-0812">Transmembrane</keyword>
<dbReference type="EMBL" id="KL250883">
    <property type="protein sequence ID" value="KGB37430.1"/>
    <property type="molecule type" value="Genomic_DNA"/>
</dbReference>
<organism evidence="2">
    <name type="scientific">Schistosoma haematobium</name>
    <name type="common">Blood fluke</name>
    <dbReference type="NCBI Taxonomy" id="6185"/>
    <lineage>
        <taxon>Eukaryota</taxon>
        <taxon>Metazoa</taxon>
        <taxon>Spiralia</taxon>
        <taxon>Lophotrochozoa</taxon>
        <taxon>Platyhelminthes</taxon>
        <taxon>Trematoda</taxon>
        <taxon>Digenea</taxon>
        <taxon>Strigeidida</taxon>
        <taxon>Schistosomatoidea</taxon>
        <taxon>Schistosomatidae</taxon>
        <taxon>Schistosoma</taxon>
    </lineage>
</organism>
<protein>
    <submittedName>
        <fullName evidence="2">Uncharacterized protein</fullName>
    </submittedName>
</protein>
<accession>A0A094ZRN6</accession>
<feature type="non-terminal residue" evidence="2">
    <location>
        <position position="1"/>
    </location>
</feature>
<gene>
    <name evidence="2" type="ORF">MS3_05765</name>
</gene>
<evidence type="ECO:0000256" key="1">
    <source>
        <dbReference type="SAM" id="Phobius"/>
    </source>
</evidence>
<sequence length="120" mass="13665">IATYGKRCVYLSVRLHKPIHWIFVVADASMLIIAIDLLQHHNLLIDTRKRRLVHGYTNLFVCVTSSSGCRLSLVTLRHTIDPFCQPLLNKYPGIYRTQPKLPCVISNVTHHITTTGSLIF</sequence>
<proteinExistence type="predicted"/>
<dbReference type="AlphaFoldDB" id="A0A094ZRN6"/>